<dbReference type="GO" id="GO:0008168">
    <property type="term" value="F:methyltransferase activity"/>
    <property type="evidence" value="ECO:0007669"/>
    <property type="project" value="UniProtKB-KW"/>
</dbReference>
<dbReference type="eggNOG" id="COG2242">
    <property type="taxonomic scope" value="Bacteria"/>
</dbReference>
<gene>
    <name evidence="2" type="ORF">DSM3645_20927</name>
</gene>
<dbReference type="Pfam" id="PF05050">
    <property type="entry name" value="Methyltransf_21"/>
    <property type="match status" value="1"/>
</dbReference>
<dbReference type="InterPro" id="IPR029063">
    <property type="entry name" value="SAM-dependent_MTases_sf"/>
</dbReference>
<sequence>MDVNLYKRLRFWHRAWRFRLRYEKRGVNYLLSRNLAGKTVVDVGANKGVYSYWMHRKVGRTGRVFAFEPQPEMVEFITDMKQSFGLENLSIIPEGVSSKPTELRMTRRPGKWDCATFEDRSQESYEFEYLTIKVTTLDEHFTKVDARPVSFIKCDVEGHEVEVFRGGESILTEDRPDLLFECLYAEKNRVDVFAYLREIGYRGFCFYRDGFAPVEEFVELRPFIHKRAFKDFVFVPEERAHLVPLVDTGRSRLSPKVATPTPVRSAA</sequence>
<dbReference type="HOGENOM" id="CLU_082597_0_0_0"/>
<keyword evidence="2" id="KW-0808">Transferase</keyword>
<keyword evidence="2" id="KW-0489">Methyltransferase</keyword>
<dbReference type="NCBIfam" id="TIGR01444">
    <property type="entry name" value="fkbM_fam"/>
    <property type="match status" value="1"/>
</dbReference>
<dbReference type="SUPFAM" id="SSF53335">
    <property type="entry name" value="S-adenosyl-L-methionine-dependent methyltransferases"/>
    <property type="match status" value="1"/>
</dbReference>
<feature type="domain" description="Methyltransferase FkbM" evidence="1">
    <location>
        <begin position="42"/>
        <end position="202"/>
    </location>
</feature>
<name>A3ZQY2_9BACT</name>
<reference evidence="2 3" key="1">
    <citation type="submission" date="2006-02" db="EMBL/GenBank/DDBJ databases">
        <authorList>
            <person name="Amann R."/>
            <person name="Ferriera S."/>
            <person name="Johnson J."/>
            <person name="Kravitz S."/>
            <person name="Halpern A."/>
            <person name="Remington K."/>
            <person name="Beeson K."/>
            <person name="Tran B."/>
            <person name="Rogers Y.-H."/>
            <person name="Friedman R."/>
            <person name="Venter J.C."/>
        </authorList>
    </citation>
    <scope>NUCLEOTIDE SEQUENCE [LARGE SCALE GENOMIC DNA]</scope>
    <source>
        <strain evidence="2 3">DSM 3645</strain>
    </source>
</reference>
<accession>A3ZQY2</accession>
<dbReference type="Proteomes" id="UP000004358">
    <property type="component" value="Unassembled WGS sequence"/>
</dbReference>
<comment type="caution">
    <text evidence="2">The sequence shown here is derived from an EMBL/GenBank/DDBJ whole genome shotgun (WGS) entry which is preliminary data.</text>
</comment>
<evidence type="ECO:0000259" key="1">
    <source>
        <dbReference type="Pfam" id="PF05050"/>
    </source>
</evidence>
<dbReference type="InterPro" id="IPR006342">
    <property type="entry name" value="FkbM_mtfrase"/>
</dbReference>
<dbReference type="GO" id="GO:0032259">
    <property type="term" value="P:methylation"/>
    <property type="evidence" value="ECO:0007669"/>
    <property type="project" value="UniProtKB-KW"/>
</dbReference>
<evidence type="ECO:0000313" key="3">
    <source>
        <dbReference type="Proteomes" id="UP000004358"/>
    </source>
</evidence>
<proteinExistence type="predicted"/>
<dbReference type="PANTHER" id="PTHR34203:SF15">
    <property type="entry name" value="SLL1173 PROTEIN"/>
    <property type="match status" value="1"/>
</dbReference>
<organism evidence="2 3">
    <name type="scientific">Blastopirellula marina DSM 3645</name>
    <dbReference type="NCBI Taxonomy" id="314230"/>
    <lineage>
        <taxon>Bacteria</taxon>
        <taxon>Pseudomonadati</taxon>
        <taxon>Planctomycetota</taxon>
        <taxon>Planctomycetia</taxon>
        <taxon>Pirellulales</taxon>
        <taxon>Pirellulaceae</taxon>
        <taxon>Blastopirellula</taxon>
    </lineage>
</organism>
<dbReference type="PANTHER" id="PTHR34203">
    <property type="entry name" value="METHYLTRANSFERASE, FKBM FAMILY PROTEIN"/>
    <property type="match status" value="1"/>
</dbReference>
<dbReference type="Gene3D" id="3.40.50.150">
    <property type="entry name" value="Vaccinia Virus protein VP39"/>
    <property type="match status" value="1"/>
</dbReference>
<dbReference type="AlphaFoldDB" id="A3ZQY2"/>
<dbReference type="STRING" id="314230.DSM3645_20927"/>
<protein>
    <submittedName>
        <fullName evidence="2">Methyltransferase FkbM</fullName>
    </submittedName>
</protein>
<evidence type="ECO:0000313" key="2">
    <source>
        <dbReference type="EMBL" id="EAQ81075.1"/>
    </source>
</evidence>
<dbReference type="InterPro" id="IPR052514">
    <property type="entry name" value="SAM-dependent_MTase"/>
</dbReference>
<dbReference type="EMBL" id="AANZ01000006">
    <property type="protein sequence ID" value="EAQ81075.1"/>
    <property type="molecule type" value="Genomic_DNA"/>
</dbReference>